<evidence type="ECO:0000313" key="1">
    <source>
        <dbReference type="EMBL" id="KZV45005.1"/>
    </source>
</evidence>
<reference evidence="1 2" key="1">
    <citation type="journal article" date="2015" name="Proc. Natl. Acad. Sci. U.S.A.">
        <title>The resurrection genome of Boea hygrometrica: A blueprint for survival of dehydration.</title>
        <authorList>
            <person name="Xiao L."/>
            <person name="Yang G."/>
            <person name="Zhang L."/>
            <person name="Yang X."/>
            <person name="Zhao S."/>
            <person name="Ji Z."/>
            <person name="Zhou Q."/>
            <person name="Hu M."/>
            <person name="Wang Y."/>
            <person name="Chen M."/>
            <person name="Xu Y."/>
            <person name="Jin H."/>
            <person name="Xiao X."/>
            <person name="Hu G."/>
            <person name="Bao F."/>
            <person name="Hu Y."/>
            <person name="Wan P."/>
            <person name="Li L."/>
            <person name="Deng X."/>
            <person name="Kuang T."/>
            <person name="Xiang C."/>
            <person name="Zhu J.K."/>
            <person name="Oliver M.J."/>
            <person name="He Y."/>
        </authorList>
    </citation>
    <scope>NUCLEOTIDE SEQUENCE [LARGE SCALE GENOMIC DNA]</scope>
    <source>
        <strain evidence="2">cv. XS01</strain>
    </source>
</reference>
<keyword evidence="2" id="KW-1185">Reference proteome</keyword>
<dbReference type="EMBL" id="KQ996445">
    <property type="protein sequence ID" value="KZV45005.1"/>
    <property type="molecule type" value="Genomic_DNA"/>
</dbReference>
<evidence type="ECO:0000313" key="2">
    <source>
        <dbReference type="Proteomes" id="UP000250235"/>
    </source>
</evidence>
<sequence>MRSVALVYRAFLRRLRPSFFTFEIALDSSRRALSPYTVFGSCRWLEQKHEVAVLVREFRCAGHTAGRGAGPAGGAPGGG</sequence>
<name>A0A2Z7CEA7_9LAMI</name>
<accession>A0A2Z7CEA7</accession>
<dbReference type="AlphaFoldDB" id="A0A2Z7CEA7"/>
<proteinExistence type="predicted"/>
<dbReference type="Proteomes" id="UP000250235">
    <property type="component" value="Unassembled WGS sequence"/>
</dbReference>
<gene>
    <name evidence="1" type="ORF">F511_25076</name>
</gene>
<organism evidence="1 2">
    <name type="scientific">Dorcoceras hygrometricum</name>
    <dbReference type="NCBI Taxonomy" id="472368"/>
    <lineage>
        <taxon>Eukaryota</taxon>
        <taxon>Viridiplantae</taxon>
        <taxon>Streptophyta</taxon>
        <taxon>Embryophyta</taxon>
        <taxon>Tracheophyta</taxon>
        <taxon>Spermatophyta</taxon>
        <taxon>Magnoliopsida</taxon>
        <taxon>eudicotyledons</taxon>
        <taxon>Gunneridae</taxon>
        <taxon>Pentapetalae</taxon>
        <taxon>asterids</taxon>
        <taxon>lamiids</taxon>
        <taxon>Lamiales</taxon>
        <taxon>Gesneriaceae</taxon>
        <taxon>Didymocarpoideae</taxon>
        <taxon>Trichosporeae</taxon>
        <taxon>Loxocarpinae</taxon>
        <taxon>Dorcoceras</taxon>
    </lineage>
</organism>
<protein>
    <submittedName>
        <fullName evidence="1">Uncharacterized protein</fullName>
    </submittedName>
</protein>